<dbReference type="InterPro" id="IPR044925">
    <property type="entry name" value="His-Me_finger_sf"/>
</dbReference>
<feature type="region of interest" description="Disordered" evidence="1">
    <location>
        <begin position="443"/>
        <end position="472"/>
    </location>
</feature>
<keyword evidence="4" id="KW-1185">Reference proteome</keyword>
<feature type="compositionally biased region" description="Basic and acidic residues" evidence="1">
    <location>
        <begin position="150"/>
        <end position="160"/>
    </location>
</feature>
<feature type="region of interest" description="Disordered" evidence="1">
    <location>
        <begin position="127"/>
        <end position="160"/>
    </location>
</feature>
<dbReference type="InterPro" id="IPR029058">
    <property type="entry name" value="AB_hydrolase_fold"/>
</dbReference>
<dbReference type="OrthoDB" id="432901at2759"/>
<feature type="region of interest" description="Disordered" evidence="1">
    <location>
        <begin position="1"/>
        <end position="21"/>
    </location>
</feature>
<dbReference type="SUPFAM" id="SSF53474">
    <property type="entry name" value="alpha/beta-Hydrolases"/>
    <property type="match status" value="1"/>
</dbReference>
<evidence type="ECO:0000259" key="2">
    <source>
        <dbReference type="Pfam" id="PF13392"/>
    </source>
</evidence>
<evidence type="ECO:0000256" key="1">
    <source>
        <dbReference type="SAM" id="MobiDB-lite"/>
    </source>
</evidence>
<organism evidence="3 4">
    <name type="scientific">Symbiodinium microadriaticum</name>
    <name type="common">Dinoflagellate</name>
    <name type="synonym">Zooxanthella microadriatica</name>
    <dbReference type="NCBI Taxonomy" id="2951"/>
    <lineage>
        <taxon>Eukaryota</taxon>
        <taxon>Sar</taxon>
        <taxon>Alveolata</taxon>
        <taxon>Dinophyceae</taxon>
        <taxon>Suessiales</taxon>
        <taxon>Symbiodiniaceae</taxon>
        <taxon>Symbiodinium</taxon>
    </lineage>
</organism>
<dbReference type="GO" id="GO:0004519">
    <property type="term" value="F:endonuclease activity"/>
    <property type="evidence" value="ECO:0007669"/>
    <property type="project" value="UniProtKB-KW"/>
</dbReference>
<proteinExistence type="predicted"/>
<keyword evidence="3" id="KW-0540">Nuclease</keyword>
<accession>A0A1Q9DGD7</accession>
<comment type="caution">
    <text evidence="3">The sequence shown here is derived from an EMBL/GenBank/DDBJ whole genome shotgun (WGS) entry which is preliminary data.</text>
</comment>
<dbReference type="InterPro" id="IPR003615">
    <property type="entry name" value="HNH_nuc"/>
</dbReference>
<dbReference type="Gene3D" id="3.40.50.1820">
    <property type="entry name" value="alpha/beta hydrolase"/>
    <property type="match status" value="1"/>
</dbReference>
<keyword evidence="3" id="KW-0378">Hydrolase</keyword>
<protein>
    <submittedName>
        <fullName evidence="3">Putative HNH endonuclease</fullName>
    </submittedName>
</protein>
<evidence type="ECO:0000313" key="4">
    <source>
        <dbReference type="Proteomes" id="UP000186817"/>
    </source>
</evidence>
<keyword evidence="3" id="KW-0255">Endonuclease</keyword>
<sequence>MADTSEVSAEPDDETEGFEASPEALAAAGAAIEQILALGGRLLAEIALHRCVIHNAWESTREVACSRLQMCFVPHEETSAGEGLLKLEEEPPPPTKDIWGRKQIEVVRPRSEVLAFKRVDMKEHPPLWREAERGYPSASAPPEQPGPDDGELRQPPEKVEIRKRTCEEIREEWLSSTEARSNPWEDIDKMQLGLIVDELVARILHRKRRKLPCANEAVAWHVMKTADLSRSAQQHAQGRFRSRRGQDRTGNYRCTKRLFQMILKRCKAWEGPRCPKLFFAANSADMIRNMVQRLLDYCHNPDSTVSLAGHALIGEVLCCSLQTVRRMVAESMFSHLQVPAAFDADAISWQNVMLCMRHVPNLVRALDPSARCKWVTLLCQILMAQRNVRRQVFVITMLDHLWKLEQVDAEAPSTAVMRQRTNFCIHSHAVAATCSTSGSAVAASTAPSVSSPRRGRRSSIVQGGRRSSVVMPDRNQQRRASWLAIRSRVMPLGDDLDVDLEDPDESARQLWSQRAAQRTSFVQRVHEAEVEAKSKEASLRFKELQVLSKENAEFCTESVAASTVKVCQSEDMARGTRAWSNFPRLEESQNSIPESESMETLCAGCLAGLFTGALGAAAYRDRSGYVLPAVGRTKRHSLLVKGHVGLPPLALDILVAAPPKRAPGPEEEPLVFYVLDPQPLLFGAAALFAFGQASYFANSEACPEAAFRRMYVVGVGHASEDFCLSDTGFDAQALRQLRRRDFPPRNHASILPGRGPNAHARRLVEALVDEVLPHVEKNLLGLSQTPRRCLLGASYSAVVALQTMLLRPGAFTSLVLGSPSVSFDPEILEDVAAGAYVSTALQADVMVQILLGEWEGKGLELPGNVSDDLPEGVHRLAAALRERGLSVDGVHNVLEEALVHSPTLPKMNDSMQFDIRSVKDSSSSAATIAESVDGSPEAKPGVRLKIAQEGRREAAPVSPPESFIHGFEKTEGCQPSPLQTMCMQPGVVLECDGRKKYGPRPRRDRMVCQPGSPVETAGRAVVVTVLVAIGGLIRKARGCGDDEYYEFRDAPTEEDKLLLDEEWRTARYIGGLDSSIANLMVSSHGRISHLLCGREVISYGARHPSGYYSVNKSGRFMLVHRLVAATFLGQPRYSHLQVNHKDLDRGNNHVTNLEYVTGSENVRHADAVSRSMGLEPNGATRKRVQARLKTGGVFWQDFDSIKAAALQTGFSPKEVSRLCRQPSEASSWEFQLFVPESLPGEEWRPVVLPADYNGEGQVMFDVYWDMGDLYDQTAGTEVVTSTESPTAKELAAMVARPSTTNLEASQPCSNDSAKARPASALQAELRARLGRFEGLKRPASANLLGVRGESLFSTSKSAAAVVTAAVCWLGQGTRSGVPADSKVQGLKAPAALQQSSKQLADAPRPQRITRSASCSTGIAQVSVLRSQPRKPRQKVVLIGGRGLVVQPPLGATMGHGLLPNESNLREAVRKGEFYYPSPTSAKGEHQPRRTASPCKHSVSDGQKMASRAWR</sequence>
<reference evidence="3 4" key="1">
    <citation type="submission" date="2016-02" db="EMBL/GenBank/DDBJ databases">
        <title>Genome analysis of coral dinoflagellate symbionts highlights evolutionary adaptations to a symbiotic lifestyle.</title>
        <authorList>
            <person name="Aranda M."/>
            <person name="Li Y."/>
            <person name="Liew Y.J."/>
            <person name="Baumgarten S."/>
            <person name="Simakov O."/>
            <person name="Wilson M."/>
            <person name="Piel J."/>
            <person name="Ashoor H."/>
            <person name="Bougouffa S."/>
            <person name="Bajic V.B."/>
            <person name="Ryu T."/>
            <person name="Ravasi T."/>
            <person name="Bayer T."/>
            <person name="Micklem G."/>
            <person name="Kim H."/>
            <person name="Bhak J."/>
            <person name="Lajeunesse T.C."/>
            <person name="Voolstra C.R."/>
        </authorList>
    </citation>
    <scope>NUCLEOTIDE SEQUENCE [LARGE SCALE GENOMIC DNA]</scope>
    <source>
        <strain evidence="3 4">CCMP2467</strain>
    </source>
</reference>
<name>A0A1Q9DGD7_SYMMI</name>
<feature type="compositionally biased region" description="Low complexity" evidence="1">
    <location>
        <begin position="443"/>
        <end position="452"/>
    </location>
</feature>
<evidence type="ECO:0000313" key="3">
    <source>
        <dbReference type="EMBL" id="OLP94247.1"/>
    </source>
</evidence>
<dbReference type="Gene3D" id="3.90.75.20">
    <property type="match status" value="1"/>
</dbReference>
<feature type="domain" description="HNH nuclease" evidence="2">
    <location>
        <begin position="1118"/>
        <end position="1163"/>
    </location>
</feature>
<gene>
    <name evidence="3" type="ORF">AK812_SmicGene23759</name>
</gene>
<dbReference type="SUPFAM" id="SSF54060">
    <property type="entry name" value="His-Me finger endonucleases"/>
    <property type="match status" value="1"/>
</dbReference>
<dbReference type="Pfam" id="PF13392">
    <property type="entry name" value="HNH_3"/>
    <property type="match status" value="1"/>
</dbReference>
<feature type="region of interest" description="Disordered" evidence="1">
    <location>
        <begin position="1475"/>
        <end position="1510"/>
    </location>
</feature>
<dbReference type="Proteomes" id="UP000186817">
    <property type="component" value="Unassembled WGS sequence"/>
</dbReference>
<dbReference type="EMBL" id="LSRX01000551">
    <property type="protein sequence ID" value="OLP94247.1"/>
    <property type="molecule type" value="Genomic_DNA"/>
</dbReference>